<dbReference type="AlphaFoldDB" id="A0AA39WU64"/>
<comment type="caution">
    <text evidence="2">The sequence shown here is derived from an EMBL/GenBank/DDBJ whole genome shotgun (WGS) entry which is preliminary data.</text>
</comment>
<evidence type="ECO:0000259" key="1">
    <source>
        <dbReference type="Pfam" id="PF08100"/>
    </source>
</evidence>
<dbReference type="InterPro" id="IPR012967">
    <property type="entry name" value="COMT_dimerisation"/>
</dbReference>
<dbReference type="Pfam" id="PF08100">
    <property type="entry name" value="Dimerisation"/>
    <property type="match status" value="1"/>
</dbReference>
<dbReference type="InterPro" id="IPR029063">
    <property type="entry name" value="SAM-dependent_MTases_sf"/>
</dbReference>
<protein>
    <recommendedName>
        <fullName evidence="1">O-methyltransferase dimerisation domain-containing protein</fullName>
    </recommendedName>
</protein>
<dbReference type="GO" id="GO:0046983">
    <property type="term" value="F:protein dimerization activity"/>
    <property type="evidence" value="ECO:0007669"/>
    <property type="project" value="InterPro"/>
</dbReference>
<keyword evidence="3" id="KW-1185">Reference proteome</keyword>
<gene>
    <name evidence="2" type="ORF">B0T17DRAFT_508960</name>
</gene>
<dbReference type="InterPro" id="IPR036388">
    <property type="entry name" value="WH-like_DNA-bd_sf"/>
</dbReference>
<dbReference type="SUPFAM" id="SSF46785">
    <property type="entry name" value="Winged helix' DNA-binding domain"/>
    <property type="match status" value="1"/>
</dbReference>
<dbReference type="EMBL" id="JAULSR010000004">
    <property type="protein sequence ID" value="KAK0621626.1"/>
    <property type="molecule type" value="Genomic_DNA"/>
</dbReference>
<name>A0AA39WU64_9PEZI</name>
<sequence>MAAQPQDILAQMQAVVAAWADKKPGTREKLMNLGHALISSLELPSEPARAASCRIAAELNLFEYLKESGTEGISASDLSTKTGADHVLIVRIMRHLVAMNMVGENGPEIYIATPLSNTLAEPKFSDSIIFTHDVLSPGFHNLPTFFRQLNHTLPADLGLTNAPFQFAHKTSLALGGGMGHDLLKLHNAPWNLTAMDHLMFVIAASRERTEADWNNIARRAGFKIIYISTYEVGTESFIEAELVSNVVVYQEMISSSVSL</sequence>
<dbReference type="Gene3D" id="1.10.10.10">
    <property type="entry name" value="Winged helix-like DNA-binding domain superfamily/Winged helix DNA-binding domain"/>
    <property type="match status" value="1"/>
</dbReference>
<feature type="domain" description="O-methyltransferase dimerisation" evidence="1">
    <location>
        <begin position="55"/>
        <end position="120"/>
    </location>
</feature>
<evidence type="ECO:0000313" key="3">
    <source>
        <dbReference type="Proteomes" id="UP001174934"/>
    </source>
</evidence>
<dbReference type="Proteomes" id="UP001174934">
    <property type="component" value="Unassembled WGS sequence"/>
</dbReference>
<dbReference type="PANTHER" id="PTHR43712:SF1">
    <property type="entry name" value="HYPOTHETICAL O-METHYLTRANSFERASE (EUROFUNG)-RELATED"/>
    <property type="match status" value="1"/>
</dbReference>
<organism evidence="2 3">
    <name type="scientific">Bombardia bombarda</name>
    <dbReference type="NCBI Taxonomy" id="252184"/>
    <lineage>
        <taxon>Eukaryota</taxon>
        <taxon>Fungi</taxon>
        <taxon>Dikarya</taxon>
        <taxon>Ascomycota</taxon>
        <taxon>Pezizomycotina</taxon>
        <taxon>Sordariomycetes</taxon>
        <taxon>Sordariomycetidae</taxon>
        <taxon>Sordariales</taxon>
        <taxon>Lasiosphaeriaceae</taxon>
        <taxon>Bombardia</taxon>
    </lineage>
</organism>
<proteinExistence type="predicted"/>
<reference evidence="2" key="1">
    <citation type="submission" date="2023-06" db="EMBL/GenBank/DDBJ databases">
        <title>Genome-scale phylogeny and comparative genomics of the fungal order Sordariales.</title>
        <authorList>
            <consortium name="Lawrence Berkeley National Laboratory"/>
            <person name="Hensen N."/>
            <person name="Bonometti L."/>
            <person name="Westerberg I."/>
            <person name="Brannstrom I.O."/>
            <person name="Guillou S."/>
            <person name="Cros-Aarteil S."/>
            <person name="Calhoun S."/>
            <person name="Haridas S."/>
            <person name="Kuo A."/>
            <person name="Mondo S."/>
            <person name="Pangilinan J."/>
            <person name="Riley R."/>
            <person name="LaButti K."/>
            <person name="Andreopoulos B."/>
            <person name="Lipzen A."/>
            <person name="Chen C."/>
            <person name="Yanf M."/>
            <person name="Daum C."/>
            <person name="Ng V."/>
            <person name="Clum A."/>
            <person name="Steindorff A."/>
            <person name="Ohm R."/>
            <person name="Martin F."/>
            <person name="Silar P."/>
            <person name="Natvig D."/>
            <person name="Lalanne C."/>
            <person name="Gautier V."/>
            <person name="Ament-velasquez S.L."/>
            <person name="Kruys A."/>
            <person name="Hutchinson M.I."/>
            <person name="Powell A.J."/>
            <person name="Barry K."/>
            <person name="Miller A.N."/>
            <person name="Grigoriev I.V."/>
            <person name="Debuchy R."/>
            <person name="Gladieux P."/>
            <person name="Thoren M.H."/>
            <person name="Johannesson H."/>
        </authorList>
    </citation>
    <scope>NUCLEOTIDE SEQUENCE</scope>
    <source>
        <strain evidence="2">SMH3391-2</strain>
    </source>
</reference>
<dbReference type="InterPro" id="IPR036390">
    <property type="entry name" value="WH_DNA-bd_sf"/>
</dbReference>
<evidence type="ECO:0000313" key="2">
    <source>
        <dbReference type="EMBL" id="KAK0621626.1"/>
    </source>
</evidence>
<dbReference type="Gene3D" id="3.40.50.150">
    <property type="entry name" value="Vaccinia Virus protein VP39"/>
    <property type="match status" value="1"/>
</dbReference>
<accession>A0AA39WU64</accession>
<dbReference type="PANTHER" id="PTHR43712">
    <property type="entry name" value="PUTATIVE (AFU_ORTHOLOGUE AFUA_4G14580)-RELATED"/>
    <property type="match status" value="1"/>
</dbReference>